<feature type="compositionally biased region" description="Low complexity" evidence="1">
    <location>
        <begin position="33"/>
        <end position="47"/>
    </location>
</feature>
<accession>A0A0F6TAZ2</accession>
<keyword evidence="5" id="KW-1185">Reference proteome</keyword>
<reference evidence="4 5" key="1">
    <citation type="journal article" date="2015" name="Genome Announc.">
        <title>Complete Genome Sequence of Corynebacterium camporealensis DSM 44610, Isolated from the Milk of a Manchega Sheep with Subclinical Mastitis.</title>
        <authorList>
            <person name="Ruckert C."/>
            <person name="Albersmeier A."/>
            <person name="Winkler A."/>
            <person name="Tauch A."/>
        </authorList>
    </citation>
    <scope>NUCLEOTIDE SEQUENCE [LARGE SCALE GENOMIC DNA]</scope>
    <source>
        <strain evidence="4 5">DSM 44610</strain>
    </source>
</reference>
<dbReference type="OrthoDB" id="3393679at2"/>
<feature type="region of interest" description="Disordered" evidence="1">
    <location>
        <begin position="23"/>
        <end position="82"/>
    </location>
</feature>
<dbReference type="PROSITE" id="PS51257">
    <property type="entry name" value="PROKAR_LIPOPROTEIN"/>
    <property type="match status" value="1"/>
</dbReference>
<dbReference type="Pfam" id="PF24837">
    <property type="entry name" value="AMIN-like"/>
    <property type="match status" value="1"/>
</dbReference>
<evidence type="ECO:0000313" key="5">
    <source>
        <dbReference type="Proteomes" id="UP000033566"/>
    </source>
</evidence>
<feature type="domain" description="AMIN-like" evidence="3">
    <location>
        <begin position="93"/>
        <end position="215"/>
    </location>
</feature>
<dbReference type="HOGENOM" id="CLU_099777_2_0_11"/>
<sequence>MRALRTVLALTATGALLVGCSNDASDDNAAEQTTPTTTVTSENPESTATDTQSEKTALAQSKNPTIAPAGMLGEPKMEDQPLEMGEPANLVPISVRSGAHDGFDRVVIEFTGEGKPSWYTQYTDDPKAQGSGHSVDYPGNIALVVGVEGTPWPSTPELEEQFLDTGSYPGADLVAGVEYHSTFEAQSQFIIGLNEKMAHSVTVLDNPTRLVIDFKK</sequence>
<keyword evidence="2" id="KW-0732">Signal</keyword>
<evidence type="ECO:0000313" key="4">
    <source>
        <dbReference type="EMBL" id="AKE39381.1"/>
    </source>
</evidence>
<proteinExistence type="predicted"/>
<dbReference type="KEGG" id="ccj:UL81_07130"/>
<dbReference type="PATRIC" id="fig|161896.4.peg.1393"/>
<evidence type="ECO:0000259" key="3">
    <source>
        <dbReference type="Pfam" id="PF24837"/>
    </source>
</evidence>
<dbReference type="InterPro" id="IPR056303">
    <property type="entry name" value="AMIN-like"/>
</dbReference>
<organism evidence="4 5">
    <name type="scientific">Corynebacterium camporealensis</name>
    <dbReference type="NCBI Taxonomy" id="161896"/>
    <lineage>
        <taxon>Bacteria</taxon>
        <taxon>Bacillati</taxon>
        <taxon>Actinomycetota</taxon>
        <taxon>Actinomycetes</taxon>
        <taxon>Mycobacteriales</taxon>
        <taxon>Corynebacteriaceae</taxon>
        <taxon>Corynebacterium</taxon>
    </lineage>
</organism>
<feature type="chain" id="PRO_5043735947" description="AMIN-like domain-containing protein" evidence="2">
    <location>
        <begin position="25"/>
        <end position="216"/>
    </location>
</feature>
<protein>
    <recommendedName>
        <fullName evidence="3">AMIN-like domain-containing protein</fullName>
    </recommendedName>
</protein>
<dbReference type="Proteomes" id="UP000033566">
    <property type="component" value="Chromosome"/>
</dbReference>
<evidence type="ECO:0000256" key="1">
    <source>
        <dbReference type="SAM" id="MobiDB-lite"/>
    </source>
</evidence>
<dbReference type="STRING" id="161896.UL81_07130"/>
<dbReference type="AlphaFoldDB" id="A0A0F6TAZ2"/>
<dbReference type="EMBL" id="CP011311">
    <property type="protein sequence ID" value="AKE39381.1"/>
    <property type="molecule type" value="Genomic_DNA"/>
</dbReference>
<dbReference type="RefSeq" id="WP_035104975.1">
    <property type="nucleotide sequence ID" value="NZ_CP011311.1"/>
</dbReference>
<evidence type="ECO:0000256" key="2">
    <source>
        <dbReference type="SAM" id="SignalP"/>
    </source>
</evidence>
<feature type="compositionally biased region" description="Polar residues" evidence="1">
    <location>
        <begin position="48"/>
        <end position="64"/>
    </location>
</feature>
<feature type="signal peptide" evidence="2">
    <location>
        <begin position="1"/>
        <end position="24"/>
    </location>
</feature>
<name>A0A0F6TAZ2_9CORY</name>
<gene>
    <name evidence="4" type="ORF">UL81_07130</name>
</gene>